<accession>A0A346XYQ3</accession>
<feature type="domain" description="Fe/B12 periplasmic-binding" evidence="8">
    <location>
        <begin position="29"/>
        <end position="297"/>
    </location>
</feature>
<feature type="region of interest" description="Disordered" evidence="7">
    <location>
        <begin position="298"/>
        <end position="337"/>
    </location>
</feature>
<evidence type="ECO:0000256" key="3">
    <source>
        <dbReference type="ARBA" id="ARBA00022448"/>
    </source>
</evidence>
<comment type="similarity">
    <text evidence="5">Belongs to the MTB12 family.</text>
</comment>
<dbReference type="Proteomes" id="UP000264006">
    <property type="component" value="Chromosome"/>
</dbReference>
<evidence type="ECO:0000256" key="2">
    <source>
        <dbReference type="ARBA" id="ARBA00008814"/>
    </source>
</evidence>
<dbReference type="PANTHER" id="PTHR30532:SF24">
    <property type="entry name" value="FERRIC ENTEROBACTIN-BINDING PERIPLASMIC PROTEIN FEPB"/>
    <property type="match status" value="1"/>
</dbReference>
<sequence length="449" mass="46923">MPAEDTESVFPVTIEHQFGETVVPSEPERVVSVGFNDQDDLLALGVVPVGIRDWYGEQPFAVWPWAVEALGDAEPAVLSPAELDFEAIAALDPDLIVGVSSGMTDQDYGLLSAIAPTVAQSADFVAYGTPWQDRALRIGAAIGRLDEAEQQVDAIEARLADIRAEHPSFDGASAAVAFAFDGQPGAYASEDGRARLLADMGFVTPEVYDEIAGDQFYASFSAEQTDLLDTDVIVWVTAGPEDDAAIRDMALRDTLTAVREGREVFLDTETAGAFSFGSLLSLPALLDSLVPQLEAAVDGDPATEVPPSAFAESSSDAAAVDDEEAGAETAEPVTFEDDDQAAAASAWSLVFDSTAPAAEKGAHLEDADAVGGTLEAYASAGDAVGGIAMHPTAVVVDGDTAEITYDVLFGGSPAYRGQTGTLGRADGVWQVPTTELCTFMASARVPCEQ</sequence>
<gene>
    <name evidence="9" type="ORF">DVS28_a2671</name>
</gene>
<dbReference type="InterPro" id="IPR002491">
    <property type="entry name" value="ABC_transptr_periplasmic_BD"/>
</dbReference>
<dbReference type="InterPro" id="IPR058644">
    <property type="entry name" value="Mtb12-like_C"/>
</dbReference>
<dbReference type="GO" id="GO:1901678">
    <property type="term" value="P:iron coordination entity transport"/>
    <property type="evidence" value="ECO:0007669"/>
    <property type="project" value="UniProtKB-ARBA"/>
</dbReference>
<dbReference type="CDD" id="cd01146">
    <property type="entry name" value="FhuD"/>
    <property type="match status" value="1"/>
</dbReference>
<dbReference type="PROSITE" id="PS50983">
    <property type="entry name" value="FE_B12_PBP"/>
    <property type="match status" value="1"/>
</dbReference>
<dbReference type="SUPFAM" id="SSF53807">
    <property type="entry name" value="Helical backbone' metal receptor"/>
    <property type="match status" value="1"/>
</dbReference>
<evidence type="ECO:0000256" key="6">
    <source>
        <dbReference type="SAM" id="Coils"/>
    </source>
</evidence>
<reference evidence="9 10" key="1">
    <citation type="submission" date="2018-09" db="EMBL/GenBank/DDBJ databases">
        <title>Complete genome sequence of Euzebya sp. DY32-46 isolated from seawater of Pacific Ocean.</title>
        <authorList>
            <person name="Xu L."/>
            <person name="Wu Y.-H."/>
            <person name="Xu X.-W."/>
        </authorList>
    </citation>
    <scope>NUCLEOTIDE SEQUENCE [LARGE SCALE GENOMIC DNA]</scope>
    <source>
        <strain evidence="9 10">DY32-46</strain>
    </source>
</reference>
<comment type="subcellular location">
    <subcellularLocation>
        <location evidence="1">Cell envelope</location>
    </subcellularLocation>
</comment>
<feature type="compositionally biased region" description="Low complexity" evidence="7">
    <location>
        <begin position="308"/>
        <end position="318"/>
    </location>
</feature>
<name>A0A346XYQ3_9ACTN</name>
<evidence type="ECO:0000256" key="5">
    <source>
        <dbReference type="ARBA" id="ARBA00093774"/>
    </source>
</evidence>
<keyword evidence="10" id="KW-1185">Reference proteome</keyword>
<organism evidence="9 10">
    <name type="scientific">Euzebya pacifica</name>
    <dbReference type="NCBI Taxonomy" id="1608957"/>
    <lineage>
        <taxon>Bacteria</taxon>
        <taxon>Bacillati</taxon>
        <taxon>Actinomycetota</taxon>
        <taxon>Nitriliruptoria</taxon>
        <taxon>Euzebyales</taxon>
    </lineage>
</organism>
<dbReference type="PANTHER" id="PTHR30532">
    <property type="entry name" value="IRON III DICITRATE-BINDING PERIPLASMIC PROTEIN"/>
    <property type="match status" value="1"/>
</dbReference>
<keyword evidence="6" id="KW-0175">Coiled coil</keyword>
<evidence type="ECO:0000256" key="1">
    <source>
        <dbReference type="ARBA" id="ARBA00004196"/>
    </source>
</evidence>
<comment type="similarity">
    <text evidence="2">Belongs to the bacterial solute-binding protein 8 family.</text>
</comment>
<protein>
    <submittedName>
        <fullName evidence="9">ABC-type Fe3+-hydroxamate transport system, periplasmic component</fullName>
    </submittedName>
</protein>
<dbReference type="AlphaFoldDB" id="A0A346XYQ3"/>
<proteinExistence type="inferred from homology"/>
<evidence type="ECO:0000256" key="7">
    <source>
        <dbReference type="SAM" id="MobiDB-lite"/>
    </source>
</evidence>
<dbReference type="Gene3D" id="3.40.50.1980">
    <property type="entry name" value="Nitrogenase molybdenum iron protein domain"/>
    <property type="match status" value="2"/>
</dbReference>
<dbReference type="KEGG" id="euz:DVS28_a2671"/>
<keyword evidence="3" id="KW-0813">Transport</keyword>
<dbReference type="InterPro" id="IPR051313">
    <property type="entry name" value="Bact_iron-sidero_bind"/>
</dbReference>
<evidence type="ECO:0000313" key="10">
    <source>
        <dbReference type="Proteomes" id="UP000264006"/>
    </source>
</evidence>
<dbReference type="EMBL" id="CP031165">
    <property type="protein sequence ID" value="AXV07350.1"/>
    <property type="molecule type" value="Genomic_DNA"/>
</dbReference>
<evidence type="ECO:0000256" key="4">
    <source>
        <dbReference type="ARBA" id="ARBA00022729"/>
    </source>
</evidence>
<feature type="coiled-coil region" evidence="6">
    <location>
        <begin position="138"/>
        <end position="165"/>
    </location>
</feature>
<dbReference type="Pfam" id="PF26580">
    <property type="entry name" value="Mtb12_C"/>
    <property type="match status" value="1"/>
</dbReference>
<dbReference type="Pfam" id="PF01497">
    <property type="entry name" value="Peripla_BP_2"/>
    <property type="match status" value="1"/>
</dbReference>
<evidence type="ECO:0000259" key="8">
    <source>
        <dbReference type="PROSITE" id="PS50983"/>
    </source>
</evidence>
<keyword evidence="4" id="KW-0732">Signal</keyword>
<dbReference type="GO" id="GO:0030288">
    <property type="term" value="C:outer membrane-bounded periplasmic space"/>
    <property type="evidence" value="ECO:0007669"/>
    <property type="project" value="TreeGrafter"/>
</dbReference>
<evidence type="ECO:0000313" key="9">
    <source>
        <dbReference type="EMBL" id="AXV07350.1"/>
    </source>
</evidence>